<sequence length="420" mass="46245">MERFSEQTFSVKGEVVKPKESAKILGVVMDRELRYKQHIARTAAKGLAAALALKRLKMLSPRTARQLFVATVAPVMDYAANVWMHACGEKALSWLNRAQKIGALAITGAFRTAATAVVEAEASIYPVRERHVQAAASLWINIHTLPGTHPLAMKKVRTTVRFVSPLQKIARVAEGVRVDRMETIQEYAVPPWVPRLRPTLEADRGKAAEMVNKISGIVIATSSSPRQQSGQSIIRQIYDLARLHRQRGNSVNFLWIPAEIDFALGSDAKAAAQRASKQGRTPDSQIPQAKSTAMRLAMERQRATRVLPVGVAEAKGGLRIGAAPNRNGETERFFEQDWGGRVRPLCLWTSEGISGTLSFPMREMDSSEGRHAAMHSGKTRKPLVLSGRESAIRYKALVTRYEGSPGDDQIRNGNRKAGAE</sequence>
<gene>
    <name evidence="1" type="ORF">CHGG_04093</name>
</gene>
<organism evidence="1 2">
    <name type="scientific">Chaetomium globosum (strain ATCC 6205 / CBS 148.51 / DSM 1962 / NBRC 6347 / NRRL 1970)</name>
    <name type="common">Soil fungus</name>
    <dbReference type="NCBI Taxonomy" id="306901"/>
    <lineage>
        <taxon>Eukaryota</taxon>
        <taxon>Fungi</taxon>
        <taxon>Dikarya</taxon>
        <taxon>Ascomycota</taxon>
        <taxon>Pezizomycotina</taxon>
        <taxon>Sordariomycetes</taxon>
        <taxon>Sordariomycetidae</taxon>
        <taxon>Sordariales</taxon>
        <taxon>Chaetomiaceae</taxon>
        <taxon>Chaetomium</taxon>
    </lineage>
</organism>
<dbReference type="HOGENOM" id="CLU_000680_23_5_1"/>
<dbReference type="GeneID" id="4391920"/>
<evidence type="ECO:0000313" key="2">
    <source>
        <dbReference type="Proteomes" id="UP000001056"/>
    </source>
</evidence>
<dbReference type="PRINTS" id="PR01345">
    <property type="entry name" value="CERVTRCPTASE"/>
</dbReference>
<evidence type="ECO:0000313" key="1">
    <source>
        <dbReference type="EMBL" id="EAQ87474.1"/>
    </source>
</evidence>
<dbReference type="EMBL" id="CH408032">
    <property type="protein sequence ID" value="EAQ87474.1"/>
    <property type="molecule type" value="Genomic_DNA"/>
</dbReference>
<reference evidence="2" key="1">
    <citation type="journal article" date="2015" name="Genome Announc.">
        <title>Draft genome sequence of the cellulolytic fungus Chaetomium globosum.</title>
        <authorList>
            <person name="Cuomo C.A."/>
            <person name="Untereiner W.A."/>
            <person name="Ma L.-J."/>
            <person name="Grabherr M."/>
            <person name="Birren B.W."/>
        </authorList>
    </citation>
    <scope>NUCLEOTIDE SEQUENCE [LARGE SCALE GENOMIC DNA]</scope>
    <source>
        <strain evidence="2">ATCC 6205 / CBS 148.51 / DSM 1962 / NBRC 6347 / NRRL 1970</strain>
    </source>
</reference>
<dbReference type="eggNOG" id="KOG1075">
    <property type="taxonomic scope" value="Eukaryota"/>
</dbReference>
<protein>
    <submittedName>
        <fullName evidence="1">Uncharacterized protein</fullName>
    </submittedName>
</protein>
<proteinExistence type="predicted"/>
<dbReference type="Proteomes" id="UP000001056">
    <property type="component" value="Unassembled WGS sequence"/>
</dbReference>
<accession>Q2H2A3</accession>
<dbReference type="STRING" id="306901.Q2H2A3"/>
<dbReference type="OrthoDB" id="5243754at2759"/>
<dbReference type="VEuPathDB" id="FungiDB:CHGG_04093"/>
<name>Q2H2A3_CHAGB</name>
<keyword evidence="2" id="KW-1185">Reference proteome</keyword>
<dbReference type="AlphaFoldDB" id="Q2H2A3"/>
<dbReference type="RefSeq" id="XP_001223307.1">
    <property type="nucleotide sequence ID" value="XM_001223306.1"/>
</dbReference>
<dbReference type="InParanoid" id="Q2H2A3"/>